<keyword evidence="2" id="KW-1185">Reference proteome</keyword>
<dbReference type="KEGG" id="pmrn:116955368"/>
<dbReference type="Proteomes" id="UP001318040">
    <property type="component" value="Chromosome 59"/>
</dbReference>
<dbReference type="Pfam" id="PF10184">
    <property type="entry name" value="DUF2358"/>
    <property type="match status" value="1"/>
</dbReference>
<feature type="region of interest" description="Disordered" evidence="1">
    <location>
        <begin position="145"/>
        <end position="288"/>
    </location>
</feature>
<dbReference type="RefSeq" id="XP_032832284.1">
    <property type="nucleotide sequence ID" value="XM_032976393.1"/>
</dbReference>
<evidence type="ECO:0000256" key="1">
    <source>
        <dbReference type="SAM" id="MobiDB-lite"/>
    </source>
</evidence>
<organism evidence="2 3">
    <name type="scientific">Petromyzon marinus</name>
    <name type="common">Sea lamprey</name>
    <dbReference type="NCBI Taxonomy" id="7757"/>
    <lineage>
        <taxon>Eukaryota</taxon>
        <taxon>Metazoa</taxon>
        <taxon>Chordata</taxon>
        <taxon>Craniata</taxon>
        <taxon>Vertebrata</taxon>
        <taxon>Cyclostomata</taxon>
        <taxon>Hyperoartia</taxon>
        <taxon>Petromyzontiformes</taxon>
        <taxon>Petromyzontidae</taxon>
        <taxon>Petromyzon</taxon>
    </lineage>
</organism>
<evidence type="ECO:0000313" key="3">
    <source>
        <dbReference type="RefSeq" id="XP_032832284.1"/>
    </source>
</evidence>
<dbReference type="InterPro" id="IPR018790">
    <property type="entry name" value="DUF2358"/>
</dbReference>
<reference evidence="3" key="1">
    <citation type="submission" date="2025-08" db="UniProtKB">
        <authorList>
            <consortium name="RefSeq"/>
        </authorList>
    </citation>
    <scope>IDENTIFICATION</scope>
    <source>
        <tissue evidence="3">Sperm</tissue>
    </source>
</reference>
<proteinExistence type="predicted"/>
<dbReference type="PANTHER" id="PTHR31094:SF2">
    <property type="entry name" value="RIKEN CDNA 2310061I04 GENE"/>
    <property type="match status" value="1"/>
</dbReference>
<evidence type="ECO:0000313" key="2">
    <source>
        <dbReference type="Proteomes" id="UP001318040"/>
    </source>
</evidence>
<dbReference type="PANTHER" id="PTHR31094">
    <property type="entry name" value="RIKEN CDNA 2310061I04 GENE"/>
    <property type="match status" value="1"/>
</dbReference>
<name>A0AAJ7U9N1_PETMA</name>
<sequence>MSPYVYERLLASPCLAAGRRLKLRALAKQDRDQTPAFVSVRWFGAGPWGGRQPGPPPRRLAAPIALPSFPHGCPRGLRCLPERPELRPLLCWSLEMSRSPDFITRPVPKEAMALMSPGMSAPLEWLLGPFTAVDGSQRDDIVVRHSPGCAGPPGHPMTRALDGPRRDGALKAVGGFRHGPPGPASKVSPCPPVVTAPEEPRRGPVARTEFPAGGNPAEVAPPPTSPRHRRSAPSARDDPRRSPAPTATGAAAPLHLGLTPSGSELDSPRPALLAAAGNGHDPSPYGVVEPGFPDFTDFADRAGSCAGDHGRHRLSFAAATAPRGSSARSGRAGGDRGGDMQEHLINVHSALQHELPHFFMKRHNYKLYSPNVVFIVEFLRLKTRGVVLYQLSLSLLNLLSSLYFVDAHMEVLSLTRHDDSASVQARWRLRGLPFHVFLLRFYRRDRSTLYRYYDAHSTFYVGPDGLIHCHKVAKLMPVNPTEHKLTGLTLGVLGALGLQEERPALSFLTLFLAPLTRGPSCPSVCCSSSSPSPSCASAGRS</sequence>
<dbReference type="AlphaFoldDB" id="A0AAJ7U9N1"/>
<accession>A0AAJ7U9N1</accession>
<dbReference type="CTD" id="116955368"/>
<gene>
    <name evidence="3" type="primary">C59H6orf136</name>
</gene>
<feature type="compositionally biased region" description="Low complexity" evidence="1">
    <location>
        <begin position="243"/>
        <end position="260"/>
    </location>
</feature>
<protein>
    <submittedName>
        <fullName evidence="3">Uncharacterized protein C6orf136 homolog isoform X1</fullName>
    </submittedName>
</protein>